<keyword evidence="4" id="KW-1185">Reference proteome</keyword>
<dbReference type="EMBL" id="JACBZT010000001">
    <property type="protein sequence ID" value="NYJ07732.1"/>
    <property type="molecule type" value="Genomic_DNA"/>
</dbReference>
<dbReference type="Gene3D" id="1.10.30.50">
    <property type="match status" value="1"/>
</dbReference>
<sequence>MTTTADHEPSFVIDVVYESHRAAAARPPKERTAAWLQLIQRQRSRAAAEEAEFILRLAELCPDEEDPPPDHPGAAKTYWMSARSEFPGVSEFFVDELAAVLGVGRGTAAHKATRAFTWRDSLPATFAALKGGELEERRAQIFADTLEHTASRLAWRVEQVVLPEASRLGFDALKKRILAVLLELDPEEADERRELAAKASDVWVEPGADGRATFSAEMDAEEAAEGKEFISTLAVMAKQDGDPRPIGQIRCEIHSLLIRGAALDAAGVRTSLTITAALESLEGTSAQPGEVSGHAITPAQLADLLRRVGALGVHTPDGGQLTFAITDADGRIIATLDLEQLQRRVMRGQGADPPPPTESYTPTRSQRALVNTRDRGCRYPFCPERAGWADHDHVVPHAEGGPTTCTNLCCLCRHHHRLKTLAKGWLFRMEPDGTLHVTTPSGITRTTQPWAMRRRPPSPPPDPDPPPF</sequence>
<evidence type="ECO:0000256" key="1">
    <source>
        <dbReference type="SAM" id="MobiDB-lite"/>
    </source>
</evidence>
<feature type="region of interest" description="Disordered" evidence="1">
    <location>
        <begin position="437"/>
        <end position="468"/>
    </location>
</feature>
<dbReference type="InterPro" id="IPR003615">
    <property type="entry name" value="HNH_nuc"/>
</dbReference>
<feature type="region of interest" description="Disordered" evidence="1">
    <location>
        <begin position="347"/>
        <end position="366"/>
    </location>
</feature>
<dbReference type="Pfam" id="PF02720">
    <property type="entry name" value="DUF222"/>
    <property type="match status" value="1"/>
</dbReference>
<evidence type="ECO:0000313" key="4">
    <source>
        <dbReference type="Proteomes" id="UP000541969"/>
    </source>
</evidence>
<dbReference type="RefSeq" id="WP_179719800.1">
    <property type="nucleotide sequence ID" value="NZ_JACBZT010000001.1"/>
</dbReference>
<evidence type="ECO:0000313" key="3">
    <source>
        <dbReference type="EMBL" id="NYJ07732.1"/>
    </source>
</evidence>
<accession>A0A853CMI9</accession>
<feature type="compositionally biased region" description="Pro residues" evidence="1">
    <location>
        <begin position="457"/>
        <end position="468"/>
    </location>
</feature>
<dbReference type="Proteomes" id="UP000541969">
    <property type="component" value="Unassembled WGS sequence"/>
</dbReference>
<feature type="compositionally biased region" description="Polar residues" evidence="1">
    <location>
        <begin position="437"/>
        <end position="449"/>
    </location>
</feature>
<dbReference type="InterPro" id="IPR003870">
    <property type="entry name" value="DUF222"/>
</dbReference>
<dbReference type="AlphaFoldDB" id="A0A853CMI9"/>
<organism evidence="3 4">
    <name type="scientific">Petropleomorpha daqingensis</name>
    <dbReference type="NCBI Taxonomy" id="2026353"/>
    <lineage>
        <taxon>Bacteria</taxon>
        <taxon>Bacillati</taxon>
        <taxon>Actinomycetota</taxon>
        <taxon>Actinomycetes</taxon>
        <taxon>Geodermatophilales</taxon>
        <taxon>Geodermatophilaceae</taxon>
        <taxon>Petropleomorpha</taxon>
    </lineage>
</organism>
<protein>
    <recommendedName>
        <fullName evidence="2">HNH nuclease domain-containing protein</fullName>
    </recommendedName>
</protein>
<reference evidence="3 4" key="1">
    <citation type="submission" date="2020-07" db="EMBL/GenBank/DDBJ databases">
        <title>Sequencing the genomes of 1000 actinobacteria strains.</title>
        <authorList>
            <person name="Klenk H.-P."/>
        </authorList>
    </citation>
    <scope>NUCLEOTIDE SEQUENCE [LARGE SCALE GENOMIC DNA]</scope>
    <source>
        <strain evidence="3 4">DSM 104001</strain>
    </source>
</reference>
<name>A0A853CMI9_9ACTN</name>
<dbReference type="SMART" id="SM00507">
    <property type="entry name" value="HNHc"/>
    <property type="match status" value="1"/>
</dbReference>
<evidence type="ECO:0000259" key="2">
    <source>
        <dbReference type="SMART" id="SM00507"/>
    </source>
</evidence>
<dbReference type="CDD" id="cd00085">
    <property type="entry name" value="HNHc"/>
    <property type="match status" value="1"/>
</dbReference>
<feature type="domain" description="HNH nuclease" evidence="2">
    <location>
        <begin position="365"/>
        <end position="417"/>
    </location>
</feature>
<comment type="caution">
    <text evidence="3">The sequence shown here is derived from an EMBL/GenBank/DDBJ whole genome shotgun (WGS) entry which is preliminary data.</text>
</comment>
<gene>
    <name evidence="3" type="ORF">GGQ55_004010</name>
</gene>
<proteinExistence type="predicted"/>